<name>A0A644U034_9ZZZZ</name>
<organism evidence="1">
    <name type="scientific">bioreactor metagenome</name>
    <dbReference type="NCBI Taxonomy" id="1076179"/>
    <lineage>
        <taxon>unclassified sequences</taxon>
        <taxon>metagenomes</taxon>
        <taxon>ecological metagenomes</taxon>
    </lineage>
</organism>
<sequence length="75" mass="8740">MRDPDTYSLMQPANQHAGNVEFRQFSPQKSKTITDEINNVLAGNYGFTAERLDFIINNNLKYRMGRELENEEEEV</sequence>
<evidence type="ECO:0000313" key="1">
    <source>
        <dbReference type="EMBL" id="MPL72269.1"/>
    </source>
</evidence>
<proteinExistence type="predicted"/>
<dbReference type="EMBL" id="VSSQ01000065">
    <property type="protein sequence ID" value="MPL72269.1"/>
    <property type="molecule type" value="Genomic_DNA"/>
</dbReference>
<comment type="caution">
    <text evidence="1">The sequence shown here is derived from an EMBL/GenBank/DDBJ whole genome shotgun (WGS) entry which is preliminary data.</text>
</comment>
<protein>
    <submittedName>
        <fullName evidence="1">Uncharacterized protein</fullName>
    </submittedName>
</protein>
<reference evidence="1" key="1">
    <citation type="submission" date="2019-08" db="EMBL/GenBank/DDBJ databases">
        <authorList>
            <person name="Kucharzyk K."/>
            <person name="Murdoch R.W."/>
            <person name="Higgins S."/>
            <person name="Loffler F."/>
        </authorList>
    </citation>
    <scope>NUCLEOTIDE SEQUENCE</scope>
</reference>
<gene>
    <name evidence="1" type="ORF">SDC9_18051</name>
</gene>
<dbReference type="AlphaFoldDB" id="A0A644U034"/>
<accession>A0A644U034</accession>